<proteinExistence type="predicted"/>
<sequence>MRKMLAVVAGILGAMVAFHGSAWGQTRLWGYTLKGSLGVGPRVVDVDKNPRKYEEDYNLFSGLRLFDFSLRGEAEEGAGRLFDYFRLEGGSLGGDPYPSGSLRFGKRGLYDLKVSARRVEYRYANPDETRAFSSVLEGAAAPFCVGDPRAFDWNRDFGNVELVINPDGWPKLNLFYRRQEQIGESTTTRHLSRAHFSLFQPVDSITNDYGVGLSYSIGFVDLFFEQSLRFWNNEIDFFRNRPTAPGELGGNPNLPTALTVFNWQQSETTKNPLTRINLHAVPLDWLEMNASYILSQTRQDHSFVSRLVGTASTGAPVAGTLLGGGDGEREISLFDLGFSVKLLENLFFHNMYRRYDSESSGSTLPRADQAIINFLSLGQEGNVLTQVDDDIRSHTLRSFLEYLPFEGLSLRFGYRWQNRQARRVRDNPALRRTVLRNITTRDNNFIFGFDYRPFRGLSIMGEYENLAVDNPFTEISSSDEHRAKVRIRYQPLRNLGLNVDYNLIQRSNTGGTPNLGSTILAEQGVFNQHSSDIDQKDYAVGVWYQPIRGLTWNASYMRQDLDFNTEIEFFVDGVLRGGNAVFSEDNNIFQTGLSYDLTSFLTTSLNYRLVNAEGSFPLDTGDLALGLLYKFKLGGRGMGLDLQYRRVRLDEKGSRLVERLFPEKRPPFFRQDNEYEANLWTVLFRVNLD</sequence>
<accession>A0A932FW67</accession>
<comment type="caution">
    <text evidence="1">The sequence shown here is derived from an EMBL/GenBank/DDBJ whole genome shotgun (WGS) entry which is preliminary data.</text>
</comment>
<evidence type="ECO:0000313" key="2">
    <source>
        <dbReference type="Proteomes" id="UP000769766"/>
    </source>
</evidence>
<dbReference type="Pfam" id="PF11854">
    <property type="entry name" value="MtrB_PioB"/>
    <property type="match status" value="1"/>
</dbReference>
<reference evidence="1" key="1">
    <citation type="submission" date="2020-07" db="EMBL/GenBank/DDBJ databases">
        <title>Huge and variable diversity of episymbiotic CPR bacteria and DPANN archaea in groundwater ecosystems.</title>
        <authorList>
            <person name="He C.Y."/>
            <person name="Keren R."/>
            <person name="Whittaker M."/>
            <person name="Farag I.F."/>
            <person name="Doudna J."/>
            <person name="Cate J.H.D."/>
            <person name="Banfield J.F."/>
        </authorList>
    </citation>
    <scope>NUCLEOTIDE SEQUENCE</scope>
    <source>
        <strain evidence="1">NC_groundwater_672_Ag_B-0.1um_62_36</strain>
    </source>
</reference>
<dbReference type="AlphaFoldDB" id="A0A932FW67"/>
<dbReference type="EMBL" id="JACPRF010000148">
    <property type="protein sequence ID" value="MBI2876178.1"/>
    <property type="molecule type" value="Genomic_DNA"/>
</dbReference>
<protein>
    <submittedName>
        <fullName evidence="1">MtrB/PioB family outer membrane beta-barrel protein</fullName>
    </submittedName>
</protein>
<organism evidence="1 2">
    <name type="scientific">Tectimicrobiota bacterium</name>
    <dbReference type="NCBI Taxonomy" id="2528274"/>
    <lineage>
        <taxon>Bacteria</taxon>
        <taxon>Pseudomonadati</taxon>
        <taxon>Nitrospinota/Tectimicrobiota group</taxon>
        <taxon>Candidatus Tectimicrobiota</taxon>
    </lineage>
</organism>
<dbReference type="SUPFAM" id="SSF56935">
    <property type="entry name" value="Porins"/>
    <property type="match status" value="1"/>
</dbReference>
<dbReference type="Proteomes" id="UP000769766">
    <property type="component" value="Unassembled WGS sequence"/>
</dbReference>
<evidence type="ECO:0000313" key="1">
    <source>
        <dbReference type="EMBL" id="MBI2876178.1"/>
    </source>
</evidence>
<gene>
    <name evidence="1" type="ORF">HYY20_04790</name>
</gene>
<dbReference type="InterPro" id="IPR020016">
    <property type="entry name" value="Decahaem-assoc_OM_MtrB/PioB"/>
</dbReference>
<name>A0A932FW67_UNCTE</name>